<sequence>MTVLSASLLSIKTPQARFLASGSSLKPKDQCLLCISPGNISSKGKLTTRRRSLTIQASGDHGGSSGAGIFIGGFILGGILAGTFGCVFAPQISKALAGADRKDLMRKLPKFIYDEDKALEVGICSLKTRQVLSDKIAQLNSAIDEVSAQLHPEDAPNGIAVASDEIQASI</sequence>
<dbReference type="OrthoDB" id="1700403at2759"/>
<dbReference type="Proteomes" id="UP000657918">
    <property type="component" value="Unassembled WGS sequence"/>
</dbReference>
<keyword evidence="1" id="KW-0812">Transmembrane</keyword>
<protein>
    <submittedName>
        <fullName evidence="2">Uncharacterized protein</fullName>
    </submittedName>
</protein>
<evidence type="ECO:0000313" key="3">
    <source>
        <dbReference type="Proteomes" id="UP000657918"/>
    </source>
</evidence>
<reference evidence="2 3" key="1">
    <citation type="submission" date="2020-10" db="EMBL/GenBank/DDBJ databases">
        <title>Plant Genome Project.</title>
        <authorList>
            <person name="Zhang R.-G."/>
        </authorList>
    </citation>
    <scope>NUCLEOTIDE SEQUENCE [LARGE SCALE GENOMIC DNA]</scope>
    <source>
        <strain evidence="2">FAFU-HL-1</strain>
        <tissue evidence="2">Leaf</tissue>
    </source>
</reference>
<feature type="transmembrane region" description="Helical" evidence="1">
    <location>
        <begin position="67"/>
        <end position="89"/>
    </location>
</feature>
<dbReference type="GO" id="GO:0009535">
    <property type="term" value="C:chloroplast thylakoid membrane"/>
    <property type="evidence" value="ECO:0007669"/>
    <property type="project" value="TreeGrafter"/>
</dbReference>
<name>A0A835MX37_9ROSI</name>
<comment type="caution">
    <text evidence="2">The sequence shown here is derived from an EMBL/GenBank/DDBJ whole genome shotgun (WGS) entry which is preliminary data.</text>
</comment>
<dbReference type="EMBL" id="JADGMS010000005">
    <property type="protein sequence ID" value="KAF9682087.1"/>
    <property type="molecule type" value="Genomic_DNA"/>
</dbReference>
<proteinExistence type="predicted"/>
<dbReference type="PANTHER" id="PTHR34048">
    <property type="entry name" value="LOW-DENSITY RECEPTOR-LIKE PROTEIN"/>
    <property type="match status" value="1"/>
</dbReference>
<dbReference type="AlphaFoldDB" id="A0A835MX37"/>
<keyword evidence="1" id="KW-0472">Membrane</keyword>
<dbReference type="GO" id="GO:0009706">
    <property type="term" value="C:chloroplast inner membrane"/>
    <property type="evidence" value="ECO:0007669"/>
    <property type="project" value="TreeGrafter"/>
</dbReference>
<keyword evidence="1" id="KW-1133">Transmembrane helix</keyword>
<evidence type="ECO:0000256" key="1">
    <source>
        <dbReference type="SAM" id="Phobius"/>
    </source>
</evidence>
<organism evidence="2 3">
    <name type="scientific">Salix dunnii</name>
    <dbReference type="NCBI Taxonomy" id="1413687"/>
    <lineage>
        <taxon>Eukaryota</taxon>
        <taxon>Viridiplantae</taxon>
        <taxon>Streptophyta</taxon>
        <taxon>Embryophyta</taxon>
        <taxon>Tracheophyta</taxon>
        <taxon>Spermatophyta</taxon>
        <taxon>Magnoliopsida</taxon>
        <taxon>eudicotyledons</taxon>
        <taxon>Gunneridae</taxon>
        <taxon>Pentapetalae</taxon>
        <taxon>rosids</taxon>
        <taxon>fabids</taxon>
        <taxon>Malpighiales</taxon>
        <taxon>Salicaceae</taxon>
        <taxon>Saliceae</taxon>
        <taxon>Salix</taxon>
    </lineage>
</organism>
<keyword evidence="3" id="KW-1185">Reference proteome</keyword>
<gene>
    <name evidence="2" type="ORF">SADUNF_Sadunf05G0071900</name>
</gene>
<evidence type="ECO:0000313" key="2">
    <source>
        <dbReference type="EMBL" id="KAF9682087.1"/>
    </source>
</evidence>
<dbReference type="PANTHER" id="PTHR34048:SF5">
    <property type="entry name" value="INNER MEMBRANE LOCALIZED PROTEIN"/>
    <property type="match status" value="1"/>
</dbReference>
<accession>A0A835MX37</accession>
<dbReference type="InterPro" id="IPR040377">
    <property type="entry name" value="Ssl2009-like"/>
</dbReference>